<name>A0A7Y0AG97_9BACT</name>
<dbReference type="Pfam" id="PF05685">
    <property type="entry name" value="Uma2"/>
    <property type="match status" value="1"/>
</dbReference>
<dbReference type="InterPro" id="IPR008538">
    <property type="entry name" value="Uma2"/>
</dbReference>
<gene>
    <name evidence="2" type="ORF">HHL22_16490</name>
</gene>
<reference evidence="2 3" key="1">
    <citation type="submission" date="2020-04" db="EMBL/GenBank/DDBJ databases">
        <title>Hymenobacter polaris sp. nov., isolated from Arctic soil.</title>
        <authorList>
            <person name="Dahal R.H."/>
        </authorList>
    </citation>
    <scope>NUCLEOTIDE SEQUENCE [LARGE SCALE GENOMIC DNA]</scope>
    <source>
        <strain evidence="2 3">RP-2-7</strain>
    </source>
</reference>
<feature type="domain" description="Putative restriction endonuclease" evidence="1">
    <location>
        <begin position="27"/>
        <end position="189"/>
    </location>
</feature>
<accession>A0A7Y0AG97</accession>
<comment type="caution">
    <text evidence="2">The sequence shown here is derived from an EMBL/GenBank/DDBJ whole genome shotgun (WGS) entry which is preliminary data.</text>
</comment>
<dbReference type="RefSeq" id="WP_169532520.1">
    <property type="nucleotide sequence ID" value="NZ_JABBGH010000003.1"/>
</dbReference>
<evidence type="ECO:0000313" key="3">
    <source>
        <dbReference type="Proteomes" id="UP000559626"/>
    </source>
</evidence>
<protein>
    <submittedName>
        <fullName evidence="2">Uma2 family endonuclease</fullName>
    </submittedName>
</protein>
<keyword evidence="3" id="KW-1185">Reference proteome</keyword>
<evidence type="ECO:0000259" key="1">
    <source>
        <dbReference type="Pfam" id="PF05685"/>
    </source>
</evidence>
<organism evidence="2 3">
    <name type="scientific">Hymenobacter polaris</name>
    <dbReference type="NCBI Taxonomy" id="2682546"/>
    <lineage>
        <taxon>Bacteria</taxon>
        <taxon>Pseudomonadati</taxon>
        <taxon>Bacteroidota</taxon>
        <taxon>Cytophagia</taxon>
        <taxon>Cytophagales</taxon>
        <taxon>Hymenobacteraceae</taxon>
        <taxon>Hymenobacter</taxon>
    </lineage>
</organism>
<dbReference type="PANTHER" id="PTHR34107">
    <property type="entry name" value="SLL0198 PROTEIN-RELATED"/>
    <property type="match status" value="1"/>
</dbReference>
<dbReference type="AlphaFoldDB" id="A0A7Y0AG97"/>
<dbReference type="CDD" id="cd06260">
    <property type="entry name" value="DUF820-like"/>
    <property type="match status" value="1"/>
</dbReference>
<dbReference type="InterPro" id="IPR012296">
    <property type="entry name" value="Nuclease_put_TT1808"/>
</dbReference>
<proteinExistence type="predicted"/>
<keyword evidence="2" id="KW-0255">Endonuclease</keyword>
<dbReference type="SUPFAM" id="SSF52980">
    <property type="entry name" value="Restriction endonuclease-like"/>
    <property type="match status" value="1"/>
</dbReference>
<dbReference type="GO" id="GO:0004519">
    <property type="term" value="F:endonuclease activity"/>
    <property type="evidence" value="ECO:0007669"/>
    <property type="project" value="UniProtKB-KW"/>
</dbReference>
<dbReference type="InterPro" id="IPR011335">
    <property type="entry name" value="Restrct_endonuc-II-like"/>
</dbReference>
<keyword evidence="2" id="KW-0540">Nuclease</keyword>
<keyword evidence="2" id="KW-0378">Hydrolase</keyword>
<dbReference type="Proteomes" id="UP000559626">
    <property type="component" value="Unassembled WGS sequence"/>
</dbReference>
<dbReference type="EMBL" id="JABBGH010000003">
    <property type="protein sequence ID" value="NML66805.1"/>
    <property type="molecule type" value="Genomic_DNA"/>
</dbReference>
<dbReference type="Gene3D" id="3.90.1570.10">
    <property type="entry name" value="tt1808, chain A"/>
    <property type="match status" value="1"/>
</dbReference>
<sequence length="197" mass="22224">MSPAQLSHFDLSRNYTYADYLTWKFELIELVKGKMLRPLSGPSRRHQDYVANILGQLLPFLRGKPCRAYHAPFDVRLPPPGGANFDEQVYTVVQPDVCVVCDPAKLDDRGCLGAPDWVIEIISPGHTARDTKIKFDLYEESGVGEYWILFPGEQTIAVYLLEGGRYRLSTEYAEPGPVPVRTLPGLTFDWSDIFTSP</sequence>
<dbReference type="PANTHER" id="PTHR34107:SF4">
    <property type="entry name" value="SLL1222 PROTEIN"/>
    <property type="match status" value="1"/>
</dbReference>
<evidence type="ECO:0000313" key="2">
    <source>
        <dbReference type="EMBL" id="NML66805.1"/>
    </source>
</evidence>